<dbReference type="PANTHER" id="PTHR34075:SF5">
    <property type="entry name" value="BLR3430 PROTEIN"/>
    <property type="match status" value="1"/>
</dbReference>
<name>A0ABN2MRC3_9PSEU</name>
<dbReference type="Pfam" id="PF12172">
    <property type="entry name" value="zf-ChsH2"/>
    <property type="match status" value="1"/>
</dbReference>
<keyword evidence="4" id="KW-1185">Reference proteome</keyword>
<feature type="domain" description="ChsH2 C-terminal OB-fold" evidence="1">
    <location>
        <begin position="58"/>
        <end position="121"/>
    </location>
</feature>
<dbReference type="SUPFAM" id="SSF50249">
    <property type="entry name" value="Nucleic acid-binding proteins"/>
    <property type="match status" value="1"/>
</dbReference>
<dbReference type="RefSeq" id="WP_344413464.1">
    <property type="nucleotide sequence ID" value="NZ_BAAAQK010000004.1"/>
</dbReference>
<reference evidence="3 4" key="1">
    <citation type="journal article" date="2019" name="Int. J. Syst. Evol. Microbiol.">
        <title>The Global Catalogue of Microorganisms (GCM) 10K type strain sequencing project: providing services to taxonomists for standard genome sequencing and annotation.</title>
        <authorList>
            <consortium name="The Broad Institute Genomics Platform"/>
            <consortium name="The Broad Institute Genome Sequencing Center for Infectious Disease"/>
            <person name="Wu L."/>
            <person name="Ma J."/>
        </authorList>
    </citation>
    <scope>NUCLEOTIDE SEQUENCE [LARGE SCALE GENOMIC DNA]</scope>
    <source>
        <strain evidence="3 4">JCM 16009</strain>
    </source>
</reference>
<protein>
    <submittedName>
        <fullName evidence="3">OB-fold domain-containing protein</fullName>
    </submittedName>
</protein>
<dbReference type="InterPro" id="IPR002878">
    <property type="entry name" value="ChsH2_C"/>
</dbReference>
<dbReference type="PANTHER" id="PTHR34075">
    <property type="entry name" value="BLR3430 PROTEIN"/>
    <property type="match status" value="1"/>
</dbReference>
<dbReference type="EMBL" id="BAAAQK010000004">
    <property type="protein sequence ID" value="GAA1835955.1"/>
    <property type="molecule type" value="Genomic_DNA"/>
</dbReference>
<dbReference type="InterPro" id="IPR012340">
    <property type="entry name" value="NA-bd_OB-fold"/>
</dbReference>
<sequence>MPTTDVARPVPHPTALTEPFWTACREGRLLVQRCTSCGTHLFLPRPFCSTCLGTDLEWVESTGRGVVVTHTVVWRAQTPAFETPYVVAVVRLEEGHEMFTNLVEVDVAAVRPGMPVEVRFVPVTETVTLPCFATAS</sequence>
<dbReference type="Pfam" id="PF01796">
    <property type="entry name" value="OB_ChsH2_C"/>
    <property type="match status" value="1"/>
</dbReference>
<gene>
    <name evidence="3" type="ORF">GCM10009836_12960</name>
</gene>
<proteinExistence type="predicted"/>
<dbReference type="InterPro" id="IPR022002">
    <property type="entry name" value="ChsH2_Znr"/>
</dbReference>
<dbReference type="InterPro" id="IPR052513">
    <property type="entry name" value="Thioester_dehydratase-like"/>
</dbReference>
<dbReference type="Proteomes" id="UP001500449">
    <property type="component" value="Unassembled WGS sequence"/>
</dbReference>
<feature type="domain" description="ChsH2 rubredoxin-like zinc ribbon" evidence="2">
    <location>
        <begin position="21"/>
        <end position="57"/>
    </location>
</feature>
<evidence type="ECO:0000259" key="2">
    <source>
        <dbReference type="Pfam" id="PF12172"/>
    </source>
</evidence>
<evidence type="ECO:0000313" key="4">
    <source>
        <dbReference type="Proteomes" id="UP001500449"/>
    </source>
</evidence>
<organism evidence="3 4">
    <name type="scientific">Pseudonocardia ailaonensis</name>
    <dbReference type="NCBI Taxonomy" id="367279"/>
    <lineage>
        <taxon>Bacteria</taxon>
        <taxon>Bacillati</taxon>
        <taxon>Actinomycetota</taxon>
        <taxon>Actinomycetes</taxon>
        <taxon>Pseudonocardiales</taxon>
        <taxon>Pseudonocardiaceae</taxon>
        <taxon>Pseudonocardia</taxon>
    </lineage>
</organism>
<comment type="caution">
    <text evidence="3">The sequence shown here is derived from an EMBL/GenBank/DDBJ whole genome shotgun (WGS) entry which is preliminary data.</text>
</comment>
<evidence type="ECO:0000259" key="1">
    <source>
        <dbReference type="Pfam" id="PF01796"/>
    </source>
</evidence>
<accession>A0ABN2MRC3</accession>
<dbReference type="Gene3D" id="6.10.30.10">
    <property type="match status" value="1"/>
</dbReference>
<evidence type="ECO:0000313" key="3">
    <source>
        <dbReference type="EMBL" id="GAA1835955.1"/>
    </source>
</evidence>